<comment type="caution">
    <text evidence="1">The sequence shown here is derived from an EMBL/GenBank/DDBJ whole genome shotgun (WGS) entry which is preliminary data.</text>
</comment>
<gene>
    <name evidence="1" type="ORF">M5K25_019787</name>
</gene>
<keyword evidence="2" id="KW-1185">Reference proteome</keyword>
<dbReference type="EMBL" id="JANQDX010000015">
    <property type="protein sequence ID" value="KAL0911633.1"/>
    <property type="molecule type" value="Genomic_DNA"/>
</dbReference>
<name>A0ABD0UG57_DENTH</name>
<reference evidence="1 2" key="1">
    <citation type="journal article" date="2024" name="Plant Biotechnol. J.">
        <title>Dendrobium thyrsiflorum genome and its molecular insights into genes involved in important horticultural traits.</title>
        <authorList>
            <person name="Chen B."/>
            <person name="Wang J.Y."/>
            <person name="Zheng P.J."/>
            <person name="Li K.L."/>
            <person name="Liang Y.M."/>
            <person name="Chen X.F."/>
            <person name="Zhang C."/>
            <person name="Zhao X."/>
            <person name="He X."/>
            <person name="Zhang G.Q."/>
            <person name="Liu Z.J."/>
            <person name="Xu Q."/>
        </authorList>
    </citation>
    <scope>NUCLEOTIDE SEQUENCE [LARGE SCALE GENOMIC DNA]</scope>
    <source>
        <strain evidence="1">GZMU011</strain>
    </source>
</reference>
<evidence type="ECO:0000313" key="1">
    <source>
        <dbReference type="EMBL" id="KAL0911633.1"/>
    </source>
</evidence>
<dbReference type="Proteomes" id="UP001552299">
    <property type="component" value="Unassembled WGS sequence"/>
</dbReference>
<proteinExistence type="predicted"/>
<protein>
    <submittedName>
        <fullName evidence="1">Uncharacterized protein</fullName>
    </submittedName>
</protein>
<dbReference type="AlphaFoldDB" id="A0ABD0UG57"/>
<sequence length="188" mass="21260">MELELQTWWEKDRCDACDEAVSSSRVIMIPSLLNQRRKLTEPDRRIIVGSHGLFCPKVPYRLMVNACLRGHMVLKIRLPGFSTIRLSTCCFEVLSPVLLRYKKYKSGLRFKAKLGCTILLDNTSTMTTLFESIYEVKLVFQDGPRSSDPACILGSSHSTPSSTKINDTSQTYGRAHGTVKLHNLHDSH</sequence>
<organism evidence="1 2">
    <name type="scientific">Dendrobium thyrsiflorum</name>
    <name type="common">Pinecone-like raceme dendrobium</name>
    <name type="synonym">Orchid</name>
    <dbReference type="NCBI Taxonomy" id="117978"/>
    <lineage>
        <taxon>Eukaryota</taxon>
        <taxon>Viridiplantae</taxon>
        <taxon>Streptophyta</taxon>
        <taxon>Embryophyta</taxon>
        <taxon>Tracheophyta</taxon>
        <taxon>Spermatophyta</taxon>
        <taxon>Magnoliopsida</taxon>
        <taxon>Liliopsida</taxon>
        <taxon>Asparagales</taxon>
        <taxon>Orchidaceae</taxon>
        <taxon>Epidendroideae</taxon>
        <taxon>Malaxideae</taxon>
        <taxon>Dendrobiinae</taxon>
        <taxon>Dendrobium</taxon>
    </lineage>
</organism>
<evidence type="ECO:0000313" key="2">
    <source>
        <dbReference type="Proteomes" id="UP001552299"/>
    </source>
</evidence>
<accession>A0ABD0UG57</accession>